<organism evidence="2 3">
    <name type="scientific">Brevibacterium rongguiense</name>
    <dbReference type="NCBI Taxonomy" id="2695267"/>
    <lineage>
        <taxon>Bacteria</taxon>
        <taxon>Bacillati</taxon>
        <taxon>Actinomycetota</taxon>
        <taxon>Actinomycetes</taxon>
        <taxon>Micrococcales</taxon>
        <taxon>Brevibacteriaceae</taxon>
        <taxon>Brevibacterium</taxon>
    </lineage>
</organism>
<accession>A0A6N9H7Z6</accession>
<dbReference type="RefSeq" id="WP_160953133.1">
    <property type="nucleotide sequence ID" value="NZ_WWEQ01000022.1"/>
</dbReference>
<evidence type="ECO:0000313" key="2">
    <source>
        <dbReference type="EMBL" id="MYM19702.1"/>
    </source>
</evidence>
<dbReference type="AlphaFoldDB" id="A0A6N9H7Z6"/>
<proteinExistence type="predicted"/>
<feature type="region of interest" description="Disordered" evidence="1">
    <location>
        <begin position="1"/>
        <end position="25"/>
    </location>
</feature>
<gene>
    <name evidence="2" type="ORF">GSY69_06890</name>
</gene>
<dbReference type="Proteomes" id="UP000469215">
    <property type="component" value="Unassembled WGS sequence"/>
</dbReference>
<comment type="caution">
    <text evidence="2">The sequence shown here is derived from an EMBL/GenBank/DDBJ whole genome shotgun (WGS) entry which is preliminary data.</text>
</comment>
<evidence type="ECO:0000313" key="3">
    <source>
        <dbReference type="Proteomes" id="UP000469215"/>
    </source>
</evidence>
<reference evidence="2 3" key="1">
    <citation type="submission" date="2020-01" db="EMBL/GenBank/DDBJ databases">
        <authorList>
            <person name="Deng T."/>
        </authorList>
    </citation>
    <scope>NUCLEOTIDE SEQUENCE [LARGE SCALE GENOMIC DNA]</scope>
    <source>
        <strain evidence="2 3">5221</strain>
    </source>
</reference>
<protein>
    <recommendedName>
        <fullName evidence="4">DNA-directed RNA polymerase subunit beta</fullName>
    </recommendedName>
</protein>
<keyword evidence="3" id="KW-1185">Reference proteome</keyword>
<feature type="compositionally biased region" description="Basic and acidic residues" evidence="1">
    <location>
        <begin position="15"/>
        <end position="25"/>
    </location>
</feature>
<sequence>MAQQPRFHKPAIYPDLDRFDSSPGPDERVQMAHDLAAMLVADPTRPRDAEASRRFVTLADEHGLETIAGLWSTAPAVSLPGSLWRLYALRTWIHNRSAEASAWFRAGRSQSPAEAVAGIADPPGPAEVADAADRILAGAFRGDYATALDRAAAFVAVAARGRAADDASDPELASFVQLGEDLTAAARAHRAGSLA</sequence>
<dbReference type="EMBL" id="WWEQ01000022">
    <property type="protein sequence ID" value="MYM19702.1"/>
    <property type="molecule type" value="Genomic_DNA"/>
</dbReference>
<evidence type="ECO:0008006" key="4">
    <source>
        <dbReference type="Google" id="ProtNLM"/>
    </source>
</evidence>
<evidence type="ECO:0000256" key="1">
    <source>
        <dbReference type="SAM" id="MobiDB-lite"/>
    </source>
</evidence>
<name>A0A6N9H7Z6_9MICO</name>